<dbReference type="Gene3D" id="2.30.30.720">
    <property type="entry name" value="Protein of unknown function (DUF3247)"/>
    <property type="match status" value="1"/>
</dbReference>
<dbReference type="Proteomes" id="UP001165423">
    <property type="component" value="Unassembled WGS sequence"/>
</dbReference>
<accession>A0ABT0A6J1</accession>
<protein>
    <submittedName>
        <fullName evidence="2">DUF3247 family protein</fullName>
    </submittedName>
</protein>
<comment type="caution">
    <text evidence="2">The sequence shown here is derived from an EMBL/GenBank/DDBJ whole genome shotgun (WGS) entry which is preliminary data.</text>
</comment>
<organism evidence="2 3">
    <name type="scientific">Cognatiluteimonas sedimenti</name>
    <dbReference type="NCBI Taxonomy" id="2927791"/>
    <lineage>
        <taxon>Bacteria</taxon>
        <taxon>Pseudomonadati</taxon>
        <taxon>Pseudomonadota</taxon>
        <taxon>Gammaproteobacteria</taxon>
        <taxon>Lysobacterales</taxon>
        <taxon>Lysobacteraceae</taxon>
        <taxon>Cognatiluteimonas</taxon>
    </lineage>
</organism>
<sequence>MSRDAPRIHVDAAAIARLEAIATQLPQDAQVRVRLVDGGELRGIVAAMPTVQAFYDADGREGMNAVARIESFLDDGRAHGGGDHYLWLDQVDSVERLPNPSPPEPSSRIRPADPNAPTHE</sequence>
<dbReference type="EMBL" id="JALGCL010000004">
    <property type="protein sequence ID" value="MCJ0826601.1"/>
    <property type="molecule type" value="Genomic_DNA"/>
</dbReference>
<dbReference type="RefSeq" id="WP_243322247.1">
    <property type="nucleotide sequence ID" value="NZ_JALGCL010000004.1"/>
</dbReference>
<keyword evidence="3" id="KW-1185">Reference proteome</keyword>
<gene>
    <name evidence="2" type="ORF">MQC88_11670</name>
</gene>
<evidence type="ECO:0000313" key="3">
    <source>
        <dbReference type="Proteomes" id="UP001165423"/>
    </source>
</evidence>
<name>A0ABT0A6J1_9GAMM</name>
<feature type="region of interest" description="Disordered" evidence="1">
    <location>
        <begin position="94"/>
        <end position="120"/>
    </location>
</feature>
<evidence type="ECO:0000313" key="2">
    <source>
        <dbReference type="EMBL" id="MCJ0826601.1"/>
    </source>
</evidence>
<proteinExistence type="predicted"/>
<dbReference type="Pfam" id="PF11607">
    <property type="entry name" value="DUF3247"/>
    <property type="match status" value="1"/>
</dbReference>
<reference evidence="2 3" key="1">
    <citation type="submission" date="2022-03" db="EMBL/GenBank/DDBJ databases">
        <title>Luteimonas soily sp. nov., a novel bacterium isolated from the soil.</title>
        <authorList>
            <person name="Zhang X."/>
        </authorList>
    </citation>
    <scope>NUCLEOTIDE SEQUENCE [LARGE SCALE GENOMIC DNA]</scope>
    <source>
        <strain evidence="2 3">50</strain>
    </source>
</reference>
<dbReference type="InterPro" id="IPR021649">
    <property type="entry name" value="DUF3247"/>
</dbReference>
<evidence type="ECO:0000256" key="1">
    <source>
        <dbReference type="SAM" id="MobiDB-lite"/>
    </source>
</evidence>